<dbReference type="NCBIfam" id="TIGR04438">
    <property type="entry name" value="small_Trp_rich"/>
    <property type="match status" value="1"/>
</dbReference>
<evidence type="ECO:0000313" key="4">
    <source>
        <dbReference type="Proteomes" id="UP000321832"/>
    </source>
</evidence>
<evidence type="ECO:0000256" key="2">
    <source>
        <dbReference type="SAM" id="Phobius"/>
    </source>
</evidence>
<feature type="transmembrane region" description="Helical" evidence="2">
    <location>
        <begin position="12"/>
        <end position="33"/>
    </location>
</feature>
<organism evidence="3 4">
    <name type="scientific">Piscinibacter aquaticus</name>
    <dbReference type="NCBI Taxonomy" id="392597"/>
    <lineage>
        <taxon>Bacteria</taxon>
        <taxon>Pseudomonadati</taxon>
        <taxon>Pseudomonadota</taxon>
        <taxon>Betaproteobacteria</taxon>
        <taxon>Burkholderiales</taxon>
        <taxon>Sphaerotilaceae</taxon>
        <taxon>Piscinibacter</taxon>
    </lineage>
</organism>
<sequence length="73" mass="8815">MANWTWNLTGDLWKFCVPFALAAVWWTWADVTGYNKRREMEKMEQRRRDRRQQNLEALGMDKQARRARKAGGR</sequence>
<evidence type="ECO:0000313" key="3">
    <source>
        <dbReference type="EMBL" id="TXC66392.1"/>
    </source>
</evidence>
<keyword evidence="2" id="KW-0472">Membrane</keyword>
<feature type="region of interest" description="Disordered" evidence="1">
    <location>
        <begin position="41"/>
        <end position="73"/>
    </location>
</feature>
<evidence type="ECO:0000256" key="1">
    <source>
        <dbReference type="SAM" id="MobiDB-lite"/>
    </source>
</evidence>
<keyword evidence="4" id="KW-1185">Reference proteome</keyword>
<protein>
    <submittedName>
        <fullName evidence="3">TIGR04438 family Trp-rich protein</fullName>
    </submittedName>
</protein>
<dbReference type="AlphaFoldDB" id="A0A5C6U0C3"/>
<accession>A0A5C6U0C3</accession>
<name>A0A5C6U0C3_9BURK</name>
<keyword evidence="2" id="KW-0812">Transmembrane</keyword>
<dbReference type="Proteomes" id="UP000321832">
    <property type="component" value="Unassembled WGS sequence"/>
</dbReference>
<dbReference type="EMBL" id="VOPW01000001">
    <property type="protein sequence ID" value="TXC66392.1"/>
    <property type="molecule type" value="Genomic_DNA"/>
</dbReference>
<dbReference type="InterPro" id="IPR031044">
    <property type="entry name" value="Small_Trp_rich"/>
</dbReference>
<feature type="compositionally biased region" description="Basic and acidic residues" evidence="1">
    <location>
        <begin position="41"/>
        <end position="53"/>
    </location>
</feature>
<reference evidence="3 4" key="1">
    <citation type="submission" date="2019-08" db="EMBL/GenBank/DDBJ databases">
        <authorList>
            <person name="Khan S.A."/>
            <person name="Jeon C.O."/>
            <person name="Jeong S.E."/>
        </authorList>
    </citation>
    <scope>NUCLEOTIDE SEQUENCE [LARGE SCALE GENOMIC DNA]</scope>
    <source>
        <strain evidence="4">IMCC1728</strain>
    </source>
</reference>
<proteinExistence type="predicted"/>
<keyword evidence="2" id="KW-1133">Transmembrane helix</keyword>
<comment type="caution">
    <text evidence="3">The sequence shown here is derived from an EMBL/GenBank/DDBJ whole genome shotgun (WGS) entry which is preliminary data.</text>
</comment>
<gene>
    <name evidence="3" type="ORF">FSC37_12715</name>
</gene>